<dbReference type="AlphaFoldDB" id="A0A151JK94"/>
<proteinExistence type="predicted"/>
<name>A0A151JK94_9VIBR</name>
<evidence type="ECO:0000259" key="1">
    <source>
        <dbReference type="Pfam" id="PF07484"/>
    </source>
</evidence>
<dbReference type="InterPro" id="IPR037053">
    <property type="entry name" value="Phage_tail_collar_dom_sf"/>
</dbReference>
<feature type="domain" description="Phage tail collar" evidence="1">
    <location>
        <begin position="7"/>
        <end position="63"/>
    </location>
</feature>
<dbReference type="Proteomes" id="UP000075349">
    <property type="component" value="Unassembled WGS sequence"/>
</dbReference>
<evidence type="ECO:0000313" key="2">
    <source>
        <dbReference type="EMBL" id="KYN26185.1"/>
    </source>
</evidence>
<evidence type="ECO:0000313" key="3">
    <source>
        <dbReference type="Proteomes" id="UP000075349"/>
    </source>
</evidence>
<dbReference type="InterPro" id="IPR011083">
    <property type="entry name" value="Phage_tail_collar_dom"/>
</dbReference>
<dbReference type="EMBL" id="LOMK01000001">
    <property type="protein sequence ID" value="KYN26185.1"/>
    <property type="molecule type" value="Genomic_DNA"/>
</dbReference>
<comment type="caution">
    <text evidence="2">The sequence shown here is derived from an EMBL/GenBank/DDBJ whole genome shotgun (WGS) entry which is preliminary data.</text>
</comment>
<accession>A0A151JK94</accession>
<gene>
    <name evidence="2" type="ORF">AUQ44_13670</name>
</gene>
<dbReference type="Pfam" id="PF07484">
    <property type="entry name" value="Collar"/>
    <property type="match status" value="1"/>
</dbReference>
<organism evidence="2 3">
    <name type="scientific">Vibrio cidicii</name>
    <dbReference type="NCBI Taxonomy" id="1763883"/>
    <lineage>
        <taxon>Bacteria</taxon>
        <taxon>Pseudomonadati</taxon>
        <taxon>Pseudomonadota</taxon>
        <taxon>Gammaproteobacteria</taxon>
        <taxon>Vibrionales</taxon>
        <taxon>Vibrionaceae</taxon>
        <taxon>Vibrio</taxon>
    </lineage>
</organism>
<reference evidence="3" key="1">
    <citation type="submission" date="2015-12" db="EMBL/GenBank/DDBJ databases">
        <authorList>
            <person name="Tarr C.L."/>
            <person name="Gladney L.M."/>
        </authorList>
    </citation>
    <scope>NUCLEOTIDE SEQUENCE [LARGE SCALE GENOMIC DNA]</scope>
    <source>
        <strain evidence="3">2756-81</strain>
    </source>
</reference>
<dbReference type="Gene3D" id="3.90.1340.10">
    <property type="entry name" value="Phage tail collar domain"/>
    <property type="match status" value="1"/>
</dbReference>
<sequence>MSDPFIGQVTLYGYSWAPKNWSLCNGQIIQVSQNPALFSLMGSAYGGDGRTTFALPDFRGRVPVGLGTLGDVTYERGNAGGAENVTLTLANIAHTHDVQASTETADIPFANAPGPNQMATQTAVPIYAEATSLVNTSGSTVSSIGGDQSHNNMQPSLSLNFAIALTGIYPSRN</sequence>
<dbReference type="RefSeq" id="WP_065819590.1">
    <property type="nucleotide sequence ID" value="NZ_CP195598.1"/>
</dbReference>
<protein>
    <submittedName>
        <fullName evidence="2">Phage tail protein</fullName>
    </submittedName>
</protein>
<dbReference type="SUPFAM" id="SSF88874">
    <property type="entry name" value="Receptor-binding domain of short tail fibre protein gp12"/>
    <property type="match status" value="1"/>
</dbReference>